<protein>
    <submittedName>
        <fullName evidence="9">Sorting assembly machinery subunit</fullName>
    </submittedName>
</protein>
<gene>
    <name evidence="9" type="ORF">B9G98_02376</name>
</gene>
<proteinExistence type="predicted"/>
<dbReference type="GO" id="GO:0015031">
    <property type="term" value="P:protein transport"/>
    <property type="evidence" value="ECO:0007669"/>
    <property type="project" value="UniProtKB-KW"/>
</dbReference>
<feature type="region of interest" description="Disordered" evidence="7">
    <location>
        <begin position="121"/>
        <end position="140"/>
    </location>
</feature>
<keyword evidence="6" id="KW-0472">Membrane</keyword>
<keyword evidence="4" id="KW-0653">Protein transport</keyword>
<evidence type="ECO:0000256" key="1">
    <source>
        <dbReference type="ARBA" id="ARBA00004294"/>
    </source>
</evidence>
<dbReference type="STRING" id="45607.A0A2T0FIG0"/>
<dbReference type="OrthoDB" id="5835136at2759"/>
<dbReference type="EMBL" id="NDIQ01000021">
    <property type="protein sequence ID" value="PRT54756.1"/>
    <property type="molecule type" value="Genomic_DNA"/>
</dbReference>
<evidence type="ECO:0000313" key="10">
    <source>
        <dbReference type="Proteomes" id="UP000238350"/>
    </source>
</evidence>
<evidence type="ECO:0000256" key="3">
    <source>
        <dbReference type="ARBA" id="ARBA00022787"/>
    </source>
</evidence>
<keyword evidence="10" id="KW-1185">Reference proteome</keyword>
<name>A0A2T0FIG0_9ASCO</name>
<dbReference type="Pfam" id="PF10568">
    <property type="entry name" value="Tom37"/>
    <property type="match status" value="1"/>
</dbReference>
<evidence type="ECO:0000256" key="4">
    <source>
        <dbReference type="ARBA" id="ARBA00022927"/>
    </source>
</evidence>
<dbReference type="AlphaFoldDB" id="A0A2T0FIG0"/>
<dbReference type="GO" id="GO:0001401">
    <property type="term" value="C:SAM complex"/>
    <property type="evidence" value="ECO:0007669"/>
    <property type="project" value="InterPro"/>
</dbReference>
<evidence type="ECO:0000256" key="2">
    <source>
        <dbReference type="ARBA" id="ARBA00022448"/>
    </source>
</evidence>
<dbReference type="RefSeq" id="XP_024664701.1">
    <property type="nucleotide sequence ID" value="XM_024808933.1"/>
</dbReference>
<reference evidence="9 10" key="1">
    <citation type="submission" date="2017-04" db="EMBL/GenBank/DDBJ databases">
        <title>Genome sequencing of [Candida] sorbophila.</title>
        <authorList>
            <person name="Ahn J.O."/>
        </authorList>
    </citation>
    <scope>NUCLEOTIDE SEQUENCE [LARGE SCALE GENOMIC DNA]</scope>
    <source>
        <strain evidence="9 10">DS02</strain>
    </source>
</reference>
<evidence type="ECO:0000256" key="6">
    <source>
        <dbReference type="ARBA" id="ARBA00023136"/>
    </source>
</evidence>
<organism evidence="9 10">
    <name type="scientific">Wickerhamiella sorbophila</name>
    <dbReference type="NCBI Taxonomy" id="45607"/>
    <lineage>
        <taxon>Eukaryota</taxon>
        <taxon>Fungi</taxon>
        <taxon>Dikarya</taxon>
        <taxon>Ascomycota</taxon>
        <taxon>Saccharomycotina</taxon>
        <taxon>Dipodascomycetes</taxon>
        <taxon>Dipodascales</taxon>
        <taxon>Trichomonascaceae</taxon>
        <taxon>Wickerhamiella</taxon>
    </lineage>
</organism>
<comment type="caution">
    <text evidence="9">The sequence shown here is derived from an EMBL/GenBank/DDBJ whole genome shotgun (WGS) entry which is preliminary data.</text>
</comment>
<accession>A0A2T0FIG0</accession>
<evidence type="ECO:0000256" key="7">
    <source>
        <dbReference type="SAM" id="MobiDB-lite"/>
    </source>
</evidence>
<keyword evidence="3" id="KW-1000">Mitochondrion outer membrane</keyword>
<evidence type="ECO:0000259" key="8">
    <source>
        <dbReference type="Pfam" id="PF10568"/>
    </source>
</evidence>
<dbReference type="GO" id="GO:0007005">
    <property type="term" value="P:mitochondrion organization"/>
    <property type="evidence" value="ECO:0007669"/>
    <property type="project" value="TreeGrafter"/>
</dbReference>
<dbReference type="Proteomes" id="UP000238350">
    <property type="component" value="Unassembled WGS sequence"/>
</dbReference>
<feature type="domain" description="Mitochondrial outer membrane transport complex Sam37/metaxin N-terminal" evidence="8">
    <location>
        <begin position="1"/>
        <end position="112"/>
    </location>
</feature>
<dbReference type="InterPro" id="IPR019564">
    <property type="entry name" value="Sam37/metaxin_N"/>
</dbReference>
<sequence>MWITRFADVPVKIVYSNNIHISPEQRLPCLMNDDSTSAISGYAEIVHYLSQQGYNVGELGAETIALIANLDRATTLTYWTLFCNKENYETITRPQISQAIAFPMQYNVAMKLQKDAAERCASEGIKHSKKPPKEKGLNKTHTDALAADRNRKAMVSMSQETMQILTLGEKVYQLCSRMLGQEPDPARFLLMANIYLQTLPGLPQRPLETVISKYDALKTEIPSLEFTNIVEPGPSEYNLSNWLASWTPWTPWTLG</sequence>
<evidence type="ECO:0000313" key="9">
    <source>
        <dbReference type="EMBL" id="PRT54756.1"/>
    </source>
</evidence>
<keyword evidence="5" id="KW-0496">Mitochondrion</keyword>
<dbReference type="PANTHER" id="PTHR12289:SF41">
    <property type="entry name" value="FAILED AXON CONNECTIONS-RELATED"/>
    <property type="match status" value="1"/>
</dbReference>
<dbReference type="GeneID" id="36516124"/>
<dbReference type="PANTHER" id="PTHR12289">
    <property type="entry name" value="METAXIN RELATED"/>
    <property type="match status" value="1"/>
</dbReference>
<keyword evidence="2" id="KW-0813">Transport</keyword>
<evidence type="ECO:0000256" key="5">
    <source>
        <dbReference type="ARBA" id="ARBA00023128"/>
    </source>
</evidence>
<dbReference type="InterPro" id="IPR050931">
    <property type="entry name" value="Mito_Protein_Transport_Metaxin"/>
</dbReference>
<comment type="subcellular location">
    <subcellularLocation>
        <location evidence="1">Mitochondrion outer membrane</location>
    </subcellularLocation>
</comment>